<dbReference type="SUPFAM" id="SSF47175">
    <property type="entry name" value="Cytochromes"/>
    <property type="match status" value="1"/>
</dbReference>
<dbReference type="RefSeq" id="WP_253568159.1">
    <property type="nucleotide sequence ID" value="NZ_JAMZEK010000003.1"/>
</dbReference>
<dbReference type="InterPro" id="IPR002321">
    <property type="entry name" value="Cyt_c_II"/>
</dbReference>
<reference evidence="1 2" key="1">
    <citation type="submission" date="2022-06" db="EMBL/GenBank/DDBJ databases">
        <title>Dyella sp. Sa strain:Sa Genome sequencing.</title>
        <authorList>
            <person name="Park S."/>
        </authorList>
    </citation>
    <scope>NUCLEOTIDE SEQUENCE [LARGE SCALE GENOMIC DNA]</scope>
    <source>
        <strain evidence="1 2">Sa</strain>
    </source>
</reference>
<gene>
    <name evidence="1" type="ORF">NC595_16155</name>
</gene>
<proteinExistence type="predicted"/>
<keyword evidence="2" id="KW-1185">Reference proteome</keyword>
<protein>
    <submittedName>
        <fullName evidence="1">Cytochrome c</fullName>
    </submittedName>
</protein>
<comment type="caution">
    <text evidence="1">The sequence shown here is derived from an EMBL/GenBank/DDBJ whole genome shotgun (WGS) entry which is preliminary data.</text>
</comment>
<sequence>MRSALLIALGLTIGILGTAFAISALHQRTPLPKAVMTVMAYHMSQLEHSVKTQQCDATATRANLERLQSAALDIPGAFKGAEDPFMKSSDKLQGALRDAVAAAPGTCAVLATALQPVDNACDDCHKRFR</sequence>
<evidence type="ECO:0000313" key="2">
    <source>
        <dbReference type="Proteomes" id="UP001204615"/>
    </source>
</evidence>
<evidence type="ECO:0000313" key="1">
    <source>
        <dbReference type="EMBL" id="MCP1375581.1"/>
    </source>
</evidence>
<organism evidence="1 2">
    <name type="scientific">Dyella lutea</name>
    <dbReference type="NCBI Taxonomy" id="2950441"/>
    <lineage>
        <taxon>Bacteria</taxon>
        <taxon>Pseudomonadati</taxon>
        <taxon>Pseudomonadota</taxon>
        <taxon>Gammaproteobacteria</taxon>
        <taxon>Lysobacterales</taxon>
        <taxon>Rhodanobacteraceae</taxon>
        <taxon>Dyella</taxon>
    </lineage>
</organism>
<dbReference type="Proteomes" id="UP001204615">
    <property type="component" value="Unassembled WGS sequence"/>
</dbReference>
<dbReference type="PROSITE" id="PS51009">
    <property type="entry name" value="CYTCII"/>
    <property type="match status" value="1"/>
</dbReference>
<name>A0ABT1FDZ2_9GAMM</name>
<accession>A0ABT1FDZ2</accession>
<dbReference type="InterPro" id="IPR010980">
    <property type="entry name" value="Cyt_c/b562"/>
</dbReference>
<dbReference type="EMBL" id="JAMZEK010000003">
    <property type="protein sequence ID" value="MCP1375581.1"/>
    <property type="molecule type" value="Genomic_DNA"/>
</dbReference>
<dbReference type="Gene3D" id="1.20.120.10">
    <property type="entry name" value="Cytochrome c/b562"/>
    <property type="match status" value="1"/>
</dbReference>